<dbReference type="InterPro" id="IPR051828">
    <property type="entry name" value="HAD-like_hydrolase_domain"/>
</dbReference>
<gene>
    <name evidence="1" type="ORF">BLM47_11210</name>
</gene>
<dbReference type="InterPro" id="IPR023214">
    <property type="entry name" value="HAD_sf"/>
</dbReference>
<dbReference type="NCBIfam" id="TIGR01549">
    <property type="entry name" value="HAD-SF-IA-v1"/>
    <property type="match status" value="1"/>
</dbReference>
<organism evidence="1 2">
    <name type="scientific">Candidatus Reconcilbacillus cellulovorans</name>
    <dbReference type="NCBI Taxonomy" id="1906605"/>
    <lineage>
        <taxon>Bacteria</taxon>
        <taxon>Bacillati</taxon>
        <taxon>Bacillota</taxon>
        <taxon>Bacilli</taxon>
        <taxon>Bacillales</taxon>
        <taxon>Paenibacillaceae</taxon>
        <taxon>Candidatus Reconcilbacillus</taxon>
    </lineage>
</organism>
<dbReference type="Pfam" id="PF00702">
    <property type="entry name" value="Hydrolase"/>
    <property type="match status" value="1"/>
</dbReference>
<protein>
    <recommendedName>
        <fullName evidence="3">Hydrolase</fullName>
    </recommendedName>
</protein>
<accession>A0A2A6DY78</accession>
<evidence type="ECO:0000313" key="2">
    <source>
        <dbReference type="Proteomes" id="UP000243688"/>
    </source>
</evidence>
<dbReference type="InterPro" id="IPR011949">
    <property type="entry name" value="HAD-SF_hydro_IA_REG-2-like"/>
</dbReference>
<dbReference type="PANTHER" id="PTHR46191">
    <property type="match status" value="1"/>
</dbReference>
<dbReference type="Gene3D" id="3.40.50.1000">
    <property type="entry name" value="HAD superfamily/HAD-like"/>
    <property type="match status" value="1"/>
</dbReference>
<dbReference type="NCBIfam" id="TIGR01509">
    <property type="entry name" value="HAD-SF-IA-v3"/>
    <property type="match status" value="1"/>
</dbReference>
<dbReference type="SUPFAM" id="SSF56784">
    <property type="entry name" value="HAD-like"/>
    <property type="match status" value="1"/>
</dbReference>
<dbReference type="InterPro" id="IPR006439">
    <property type="entry name" value="HAD-SF_hydro_IA"/>
</dbReference>
<reference evidence="1 2" key="1">
    <citation type="submission" date="2016-12" db="EMBL/GenBank/DDBJ databases">
        <title>Candidatus Reconcilibacillus cellulovorans genome.</title>
        <authorList>
            <person name="Kolinko S."/>
            <person name="Wu Y.-W."/>
            <person name="Tachea F."/>
            <person name="Denzel E."/>
            <person name="Hiras J."/>
            <person name="Baecker N."/>
            <person name="Chan L.J."/>
            <person name="Eichorst S.A."/>
            <person name="Frey D."/>
            <person name="Adams P.D."/>
            <person name="Pray T."/>
            <person name="Tanjore D."/>
            <person name="Petzold C.J."/>
            <person name="Gladden J.M."/>
            <person name="Simmons B.A."/>
            <person name="Singer S.W."/>
        </authorList>
    </citation>
    <scope>NUCLEOTIDE SEQUENCE [LARGE SCALE GENOMIC DNA]</scope>
    <source>
        <strain evidence="1">JTherm</strain>
    </source>
</reference>
<dbReference type="PANTHER" id="PTHR46191:SF2">
    <property type="entry name" value="HALOACID DEHALOGENASE-LIKE HYDROLASE DOMAIN-CONTAINING PROTEIN 3"/>
    <property type="match status" value="1"/>
</dbReference>
<dbReference type="Gene3D" id="1.10.150.720">
    <property type="entry name" value="Haloacid dehalogenase-like hydrolase"/>
    <property type="match status" value="1"/>
</dbReference>
<proteinExistence type="predicted"/>
<name>A0A2A6DY78_9BACL</name>
<dbReference type="NCBIfam" id="TIGR02252">
    <property type="entry name" value="DREG-2"/>
    <property type="match status" value="1"/>
</dbReference>
<comment type="caution">
    <text evidence="1">The sequence shown here is derived from an EMBL/GenBank/DDBJ whole genome shotgun (WGS) entry which is preliminary data.</text>
</comment>
<dbReference type="SFLD" id="SFLDS00003">
    <property type="entry name" value="Haloacid_Dehalogenase"/>
    <property type="match status" value="1"/>
</dbReference>
<sequence length="246" mass="27525">MRLPKPLPDYKAVLFDVGDTLLTAPNTASLMQSLLADYGVDLPEPAVASAFRRSYRELYLQRRCMVFRPCTPESDRAFWVGLYRDMLRRLGADGRLPERRLTALCEEMYAVFTSPEPYELFPDVVPTLERLSAEGFRLGVVSNFAATLKRILAAKGILDYFDPVVVSTEVGVEKPDPAIFALALRKLGLSAEEVFYVGDHTTNDVWAPRQVGIAAVRISRYGDCDGEGIRSLVELWRAETLREVSG</sequence>
<dbReference type="AlphaFoldDB" id="A0A2A6DY78"/>
<dbReference type="InterPro" id="IPR044924">
    <property type="entry name" value="HAD-SF_hydro_IA_REG-2-like_cap"/>
</dbReference>
<evidence type="ECO:0000313" key="1">
    <source>
        <dbReference type="EMBL" id="PDO09693.1"/>
    </source>
</evidence>
<evidence type="ECO:0008006" key="3">
    <source>
        <dbReference type="Google" id="ProtNLM"/>
    </source>
</evidence>
<dbReference type="SFLD" id="SFLDG01129">
    <property type="entry name" value="C1.5:_HAD__Beta-PGM__Phosphata"/>
    <property type="match status" value="1"/>
</dbReference>
<dbReference type="PRINTS" id="PR00413">
    <property type="entry name" value="HADHALOGNASE"/>
</dbReference>
<dbReference type="EMBL" id="MOXJ01000031">
    <property type="protein sequence ID" value="PDO09693.1"/>
    <property type="molecule type" value="Genomic_DNA"/>
</dbReference>
<dbReference type="Proteomes" id="UP000243688">
    <property type="component" value="Unassembled WGS sequence"/>
</dbReference>
<dbReference type="InterPro" id="IPR036412">
    <property type="entry name" value="HAD-like_sf"/>
</dbReference>